<proteinExistence type="predicted"/>
<organism evidence="1 2">
    <name type="scientific">Arundinibacter roseus</name>
    <dbReference type="NCBI Taxonomy" id="2070510"/>
    <lineage>
        <taxon>Bacteria</taxon>
        <taxon>Pseudomonadati</taxon>
        <taxon>Bacteroidota</taxon>
        <taxon>Cytophagia</taxon>
        <taxon>Cytophagales</taxon>
        <taxon>Spirosomataceae</taxon>
        <taxon>Arundinibacter</taxon>
    </lineage>
</organism>
<sequence>MNKSIHSPELAYLSPTTRERAILLAQQLMLSKNLSPADAIKLAILQAKDWAVKNINRNVWKRLKTVEKEAL</sequence>
<dbReference type="EMBL" id="SMJU01000004">
    <property type="protein sequence ID" value="TDB67062.1"/>
    <property type="molecule type" value="Genomic_DNA"/>
</dbReference>
<evidence type="ECO:0000313" key="1">
    <source>
        <dbReference type="EMBL" id="TDB67062.1"/>
    </source>
</evidence>
<comment type="caution">
    <text evidence="1">The sequence shown here is derived from an EMBL/GenBank/DDBJ whole genome shotgun (WGS) entry which is preliminary data.</text>
</comment>
<evidence type="ECO:0000313" key="2">
    <source>
        <dbReference type="Proteomes" id="UP000295706"/>
    </source>
</evidence>
<dbReference type="Proteomes" id="UP000295706">
    <property type="component" value="Unassembled WGS sequence"/>
</dbReference>
<accession>A0A4R4KJH6</accession>
<dbReference type="AlphaFoldDB" id="A0A4R4KJH6"/>
<gene>
    <name evidence="1" type="ORF">EZE20_08085</name>
</gene>
<dbReference type="OrthoDB" id="964858at2"/>
<name>A0A4R4KJH6_9BACT</name>
<dbReference type="RefSeq" id="WP_132116331.1">
    <property type="nucleotide sequence ID" value="NZ_SMJU01000004.1"/>
</dbReference>
<reference evidence="1 2" key="1">
    <citation type="submission" date="2019-02" db="EMBL/GenBank/DDBJ databases">
        <title>Arundinibacter roseus gen. nov., sp. nov., a new member of the family Cytophagaceae.</title>
        <authorList>
            <person name="Szuroczki S."/>
            <person name="Khayer B."/>
            <person name="Sproer C."/>
            <person name="Toumi M."/>
            <person name="Szabo A."/>
            <person name="Felfoldi T."/>
            <person name="Schumann P."/>
            <person name="Toth E."/>
        </authorList>
    </citation>
    <scope>NUCLEOTIDE SEQUENCE [LARGE SCALE GENOMIC DNA]</scope>
    <source>
        <strain evidence="1 2">DMA-k-7a</strain>
    </source>
</reference>
<keyword evidence="2" id="KW-1185">Reference proteome</keyword>
<protein>
    <submittedName>
        <fullName evidence="1">Uncharacterized protein</fullName>
    </submittedName>
</protein>